<keyword evidence="1" id="KW-1185">Reference proteome</keyword>
<protein>
    <submittedName>
        <fullName evidence="2">Uncharacterized protein</fullName>
    </submittedName>
</protein>
<evidence type="ECO:0000313" key="1">
    <source>
        <dbReference type="Proteomes" id="UP000887575"/>
    </source>
</evidence>
<reference evidence="2" key="1">
    <citation type="submission" date="2024-02" db="UniProtKB">
        <authorList>
            <consortium name="WormBaseParasite"/>
        </authorList>
    </citation>
    <scope>IDENTIFICATION</scope>
</reference>
<sequence length="84" mass="9896">MSPKTAKTWRSRIKRDGLLERRWRGFEKSSGRGKFETKLNRDIKEMARKVKGGADGIEELKKLLEEANDSRNRNFEEMERKVKG</sequence>
<evidence type="ECO:0000313" key="2">
    <source>
        <dbReference type="WBParaSite" id="MBELARI_LOCUS574.2"/>
    </source>
</evidence>
<organism evidence="1 2">
    <name type="scientific">Mesorhabditis belari</name>
    <dbReference type="NCBI Taxonomy" id="2138241"/>
    <lineage>
        <taxon>Eukaryota</taxon>
        <taxon>Metazoa</taxon>
        <taxon>Ecdysozoa</taxon>
        <taxon>Nematoda</taxon>
        <taxon>Chromadorea</taxon>
        <taxon>Rhabditida</taxon>
        <taxon>Rhabditina</taxon>
        <taxon>Rhabditomorpha</taxon>
        <taxon>Rhabditoidea</taxon>
        <taxon>Rhabditidae</taxon>
        <taxon>Mesorhabditinae</taxon>
        <taxon>Mesorhabditis</taxon>
    </lineage>
</organism>
<dbReference type="AlphaFoldDB" id="A0AAF3FIZ8"/>
<name>A0AAF3FIZ8_9BILA</name>
<accession>A0AAF3FIZ8</accession>
<dbReference type="Proteomes" id="UP000887575">
    <property type="component" value="Unassembled WGS sequence"/>
</dbReference>
<dbReference type="WBParaSite" id="MBELARI_LOCUS574.2">
    <property type="protein sequence ID" value="MBELARI_LOCUS574.2"/>
    <property type="gene ID" value="MBELARI_LOCUS574"/>
</dbReference>
<proteinExistence type="predicted"/>